<keyword evidence="4" id="KW-0677">Repeat</keyword>
<dbReference type="SUPFAM" id="SSF57667">
    <property type="entry name" value="beta-beta-alpha zinc fingers"/>
    <property type="match status" value="5"/>
</dbReference>
<dbReference type="Proteomes" id="UP000694545">
    <property type="component" value="Unplaced"/>
</dbReference>
<evidence type="ECO:0000256" key="7">
    <source>
        <dbReference type="ARBA" id="ARBA00023015"/>
    </source>
</evidence>
<keyword evidence="7" id="KW-0805">Transcription regulation</keyword>
<feature type="domain" description="C2H2-type" evidence="13">
    <location>
        <begin position="215"/>
        <end position="242"/>
    </location>
</feature>
<evidence type="ECO:0000259" key="14">
    <source>
        <dbReference type="PROSITE" id="PS50804"/>
    </source>
</evidence>
<feature type="domain" description="C2H2-type" evidence="13">
    <location>
        <begin position="187"/>
        <end position="214"/>
    </location>
</feature>
<dbReference type="FunFam" id="1.10.4020.10:FF:000001">
    <property type="entry name" value="zinc finger protein 263 isoform X1"/>
    <property type="match status" value="1"/>
</dbReference>
<dbReference type="PROSITE" id="PS50157">
    <property type="entry name" value="ZINC_FINGER_C2H2_2"/>
    <property type="match status" value="9"/>
</dbReference>
<sequence>LPCFHVGLPSLCHIKLGLWASQTLPYLPGAAQPELKVHLAVPPGEKGRERSVAAGAAAVEVQRQRFRMFCYQETDGPRELCRQLQALCHQWLKPERNTKEQMLELVTLEQFVTALPLDMQNWLRENGPETCAQAVSLAEGFLLRQQEAKGWGQQVIPFLPGALETRMGGWGWTGSKWTSKSEEIHTAVCSYCGKSFSQKSELVEHEKTHAPEESFECFACGKIFEVSSDLVAHVRTHKEKPFECSVCGKTFRNREKQHKCSQCGKSFSQRQSLIIHERIHTGEKPHKCLVCGKNFRNIPNLKSHERTHTGNKPYKCSHCGKSFSWSSHLVLHERIHTGEKPYRCSDCGRSFDRRSNLLVHVRIHTGQRPYSCLDCGKSFTSSSVLLRHQKIHLGEEAYTCSECGKTFRHCSLNSDLVGRARMHADEKPFECSVCGKTFRNSSHLITHQSVHTARAHMEPGKSGNRFPSLRAS</sequence>
<dbReference type="InterPro" id="IPR003309">
    <property type="entry name" value="SCAN_dom"/>
</dbReference>
<evidence type="ECO:0000256" key="11">
    <source>
        <dbReference type="PROSITE-ProRule" id="PRU00042"/>
    </source>
</evidence>
<dbReference type="Pfam" id="PF02023">
    <property type="entry name" value="SCAN"/>
    <property type="match status" value="1"/>
</dbReference>
<dbReference type="SMART" id="SM00431">
    <property type="entry name" value="SCAN"/>
    <property type="match status" value="1"/>
</dbReference>
<reference evidence="15" key="1">
    <citation type="submission" date="2025-08" db="UniProtKB">
        <authorList>
            <consortium name="Ensembl"/>
        </authorList>
    </citation>
    <scope>IDENTIFICATION</scope>
</reference>
<evidence type="ECO:0000313" key="16">
    <source>
        <dbReference type="Proteomes" id="UP000694545"/>
    </source>
</evidence>
<keyword evidence="8" id="KW-0238">DNA-binding</keyword>
<keyword evidence="16" id="KW-1185">Reference proteome</keyword>
<dbReference type="GO" id="GO:0002682">
    <property type="term" value="P:regulation of immune system process"/>
    <property type="evidence" value="ECO:0007669"/>
    <property type="project" value="TreeGrafter"/>
</dbReference>
<evidence type="ECO:0000256" key="6">
    <source>
        <dbReference type="ARBA" id="ARBA00022833"/>
    </source>
</evidence>
<dbReference type="Ensembl" id="ENSVKKT00000002689.1">
    <property type="protein sequence ID" value="ENSVKKP00000002614.1"/>
    <property type="gene ID" value="ENSVKKG00000002072.1"/>
</dbReference>
<dbReference type="InterPro" id="IPR038269">
    <property type="entry name" value="SCAN_sf"/>
</dbReference>
<evidence type="ECO:0000256" key="8">
    <source>
        <dbReference type="ARBA" id="ARBA00023125"/>
    </source>
</evidence>
<dbReference type="PANTHER" id="PTHR24399">
    <property type="entry name" value="ZINC FINGER AND BTB DOMAIN-CONTAINING"/>
    <property type="match status" value="1"/>
</dbReference>
<evidence type="ECO:0000256" key="10">
    <source>
        <dbReference type="ARBA" id="ARBA00023242"/>
    </source>
</evidence>
<dbReference type="InterPro" id="IPR036236">
    <property type="entry name" value="Znf_C2H2_sf"/>
</dbReference>
<dbReference type="FunFam" id="3.30.160.60:FF:000110">
    <property type="entry name" value="Zinc finger protein-like"/>
    <property type="match status" value="1"/>
</dbReference>
<keyword evidence="3" id="KW-0479">Metal-binding</keyword>
<comment type="similarity">
    <text evidence="2">Belongs to the krueppel C2H2-type zinc-finger protein family.</text>
</comment>
<evidence type="ECO:0000256" key="12">
    <source>
        <dbReference type="SAM" id="MobiDB-lite"/>
    </source>
</evidence>
<keyword evidence="5 11" id="KW-0863">Zinc-finger</keyword>
<feature type="domain" description="C2H2-type" evidence="13">
    <location>
        <begin position="314"/>
        <end position="341"/>
    </location>
</feature>
<evidence type="ECO:0000256" key="4">
    <source>
        <dbReference type="ARBA" id="ARBA00022737"/>
    </source>
</evidence>
<dbReference type="PROSITE" id="PS00028">
    <property type="entry name" value="ZINC_FINGER_C2H2_1"/>
    <property type="match status" value="8"/>
</dbReference>
<evidence type="ECO:0000256" key="9">
    <source>
        <dbReference type="ARBA" id="ARBA00023163"/>
    </source>
</evidence>
<dbReference type="AlphaFoldDB" id="A0A8D2IUP2"/>
<dbReference type="GO" id="GO:0000978">
    <property type="term" value="F:RNA polymerase II cis-regulatory region sequence-specific DNA binding"/>
    <property type="evidence" value="ECO:0007669"/>
    <property type="project" value="TreeGrafter"/>
</dbReference>
<dbReference type="FunFam" id="3.30.160.60:FF:000358">
    <property type="entry name" value="zinc finger protein 24"/>
    <property type="match status" value="1"/>
</dbReference>
<comment type="subcellular location">
    <subcellularLocation>
        <location evidence="1">Nucleus</location>
    </subcellularLocation>
</comment>
<dbReference type="FunFam" id="3.30.160.60:FF:001270">
    <property type="entry name" value="zinc finger protein 583 isoform X1"/>
    <property type="match status" value="1"/>
</dbReference>
<feature type="domain" description="C2H2-type" evidence="13">
    <location>
        <begin position="342"/>
        <end position="369"/>
    </location>
</feature>
<evidence type="ECO:0000313" key="15">
    <source>
        <dbReference type="Ensembl" id="ENSVKKP00000002614.1"/>
    </source>
</evidence>
<evidence type="ECO:0000256" key="2">
    <source>
        <dbReference type="ARBA" id="ARBA00006991"/>
    </source>
</evidence>
<dbReference type="CDD" id="cd07936">
    <property type="entry name" value="SCAN"/>
    <property type="match status" value="1"/>
</dbReference>
<dbReference type="FunFam" id="3.30.160.60:FF:002343">
    <property type="entry name" value="Zinc finger protein 33A"/>
    <property type="match status" value="1"/>
</dbReference>
<proteinExistence type="inferred from homology"/>
<evidence type="ECO:0000256" key="3">
    <source>
        <dbReference type="ARBA" id="ARBA00022723"/>
    </source>
</evidence>
<feature type="domain" description="C2H2-type" evidence="13">
    <location>
        <begin position="370"/>
        <end position="397"/>
    </location>
</feature>
<feature type="region of interest" description="Disordered" evidence="12">
    <location>
        <begin position="452"/>
        <end position="472"/>
    </location>
</feature>
<keyword evidence="10" id="KW-0539">Nucleus</keyword>
<dbReference type="GO" id="GO:0005654">
    <property type="term" value="C:nucleoplasm"/>
    <property type="evidence" value="ECO:0007669"/>
    <property type="project" value="TreeGrafter"/>
</dbReference>
<dbReference type="Pfam" id="PF00096">
    <property type="entry name" value="zf-C2H2"/>
    <property type="match status" value="8"/>
</dbReference>
<dbReference type="GO" id="GO:0001227">
    <property type="term" value="F:DNA-binding transcription repressor activity, RNA polymerase II-specific"/>
    <property type="evidence" value="ECO:0007669"/>
    <property type="project" value="TreeGrafter"/>
</dbReference>
<dbReference type="Gene3D" id="3.30.160.60">
    <property type="entry name" value="Classic Zinc Finger"/>
    <property type="match status" value="9"/>
</dbReference>
<dbReference type="PANTHER" id="PTHR24399:SF54">
    <property type="entry name" value="GASTRULA ZINC FINGER PROTEIN XLCGF26.1-LIKE-RELATED"/>
    <property type="match status" value="1"/>
</dbReference>
<evidence type="ECO:0000256" key="1">
    <source>
        <dbReference type="ARBA" id="ARBA00004123"/>
    </source>
</evidence>
<feature type="domain" description="C2H2-type" evidence="13">
    <location>
        <begin position="398"/>
        <end position="428"/>
    </location>
</feature>
<accession>A0A8D2IUP2</accession>
<dbReference type="GO" id="GO:0001817">
    <property type="term" value="P:regulation of cytokine production"/>
    <property type="evidence" value="ECO:0007669"/>
    <property type="project" value="TreeGrafter"/>
</dbReference>
<keyword evidence="9" id="KW-0804">Transcription</keyword>
<protein>
    <submittedName>
        <fullName evidence="15">Uncharacterized protein</fullName>
    </submittedName>
</protein>
<dbReference type="PROSITE" id="PS50804">
    <property type="entry name" value="SCAN_BOX"/>
    <property type="match status" value="1"/>
</dbReference>
<dbReference type="InterPro" id="IPR013087">
    <property type="entry name" value="Znf_C2H2_type"/>
</dbReference>
<reference evidence="15" key="2">
    <citation type="submission" date="2025-09" db="UniProtKB">
        <authorList>
            <consortium name="Ensembl"/>
        </authorList>
    </citation>
    <scope>IDENTIFICATION</scope>
</reference>
<feature type="domain" description="C2H2-type" evidence="13">
    <location>
        <begin position="286"/>
        <end position="313"/>
    </location>
</feature>
<keyword evidence="6" id="KW-0862">Zinc</keyword>
<feature type="domain" description="C2H2-type" evidence="13">
    <location>
        <begin position="429"/>
        <end position="456"/>
    </location>
</feature>
<dbReference type="SMART" id="SM00355">
    <property type="entry name" value="ZnF_C2H2"/>
    <property type="match status" value="8"/>
</dbReference>
<feature type="domain" description="SCAN box" evidence="14">
    <location>
        <begin position="63"/>
        <end position="141"/>
    </location>
</feature>
<dbReference type="SUPFAM" id="SSF47353">
    <property type="entry name" value="Retrovirus capsid dimerization domain-like"/>
    <property type="match status" value="1"/>
</dbReference>
<dbReference type="FunFam" id="3.30.160.60:FF:001954">
    <property type="entry name" value="Zinc finger protein 787"/>
    <property type="match status" value="1"/>
</dbReference>
<feature type="domain" description="C2H2-type" evidence="13">
    <location>
        <begin position="258"/>
        <end position="285"/>
    </location>
</feature>
<evidence type="ECO:0000256" key="5">
    <source>
        <dbReference type="ARBA" id="ARBA00022771"/>
    </source>
</evidence>
<name>A0A8D2IUP2_VARKO</name>
<evidence type="ECO:0000259" key="13">
    <source>
        <dbReference type="PROSITE" id="PS50157"/>
    </source>
</evidence>
<organism evidence="15 16">
    <name type="scientific">Varanus komodoensis</name>
    <name type="common">Komodo dragon</name>
    <dbReference type="NCBI Taxonomy" id="61221"/>
    <lineage>
        <taxon>Eukaryota</taxon>
        <taxon>Metazoa</taxon>
        <taxon>Chordata</taxon>
        <taxon>Craniata</taxon>
        <taxon>Vertebrata</taxon>
        <taxon>Euteleostomi</taxon>
        <taxon>Lepidosauria</taxon>
        <taxon>Squamata</taxon>
        <taxon>Bifurcata</taxon>
        <taxon>Unidentata</taxon>
        <taxon>Episquamata</taxon>
        <taxon>Toxicofera</taxon>
        <taxon>Anguimorpha</taxon>
        <taxon>Paleoanguimorpha</taxon>
        <taxon>Varanoidea</taxon>
        <taxon>Varanidae</taxon>
        <taxon>Varanus</taxon>
    </lineage>
</organism>
<dbReference type="GO" id="GO:0008270">
    <property type="term" value="F:zinc ion binding"/>
    <property type="evidence" value="ECO:0007669"/>
    <property type="project" value="UniProtKB-KW"/>
</dbReference>
<dbReference type="Gene3D" id="1.10.4020.10">
    <property type="entry name" value="DNA breaking-rejoining enzymes"/>
    <property type="match status" value="1"/>
</dbReference>
<dbReference type="FunFam" id="3.30.160.60:FF:000062">
    <property type="entry name" value="RB-associated KRAB zinc finger protein-like"/>
    <property type="match status" value="1"/>
</dbReference>
<dbReference type="FunFam" id="3.30.160.60:FF:000478">
    <property type="entry name" value="Zinc finger protein 133"/>
    <property type="match status" value="1"/>
</dbReference>